<sequence>MQEFDEGDPLLSTKRLVDRDIKSANVAVRQGFVRKVYAILTTQLVVTVLVASQIVQLATQREEKAGKQYISLWLQDHQWLLWLSVGMTTATVCAMACCRDLCRTFPFNYLFLFTFTLFEAVMIGFASAMFTPQSVLLAAAVAVLLFWALTGYAFLARTDFTGAGPYLFAALIGLLLFGSALILLPMLGIPITVTMAIYDYIGVLIFSFFIIFDTQLMLGQWGGHQVSISIDEYVFAALNLYLDFINIFLHLLSLFGERK</sequence>
<evidence type="ECO:0000256" key="2">
    <source>
        <dbReference type="ARBA" id="ARBA00022692"/>
    </source>
</evidence>
<keyword evidence="3 5" id="KW-1133">Transmembrane helix</keyword>
<gene>
    <name evidence="6" type="ORF">PGLA2088_LOCUS9530</name>
</gene>
<evidence type="ECO:0000313" key="6">
    <source>
        <dbReference type="EMBL" id="CAE8652209.1"/>
    </source>
</evidence>
<dbReference type="InterPro" id="IPR006214">
    <property type="entry name" value="Bax_inhibitor_1-related"/>
</dbReference>
<feature type="transmembrane region" description="Helical" evidence="5">
    <location>
        <begin position="167"/>
        <end position="189"/>
    </location>
</feature>
<feature type="transmembrane region" description="Helical" evidence="5">
    <location>
        <begin position="233"/>
        <end position="255"/>
    </location>
</feature>
<dbReference type="PANTHER" id="PTHR23291:SF47">
    <property type="entry name" value="TRANSMEMBRANE BAX INHIBITOR MOTIF CONTAINING 7"/>
    <property type="match status" value="1"/>
</dbReference>
<name>A0A813IFV2_POLGL</name>
<protein>
    <submittedName>
        <fullName evidence="6">Uncharacterized protein</fullName>
    </submittedName>
</protein>
<evidence type="ECO:0000256" key="4">
    <source>
        <dbReference type="ARBA" id="ARBA00023136"/>
    </source>
</evidence>
<proteinExistence type="inferred from homology"/>
<comment type="caution">
    <text evidence="6">The sequence shown here is derived from an EMBL/GenBank/DDBJ whole genome shotgun (WGS) entry which is preliminary data.</text>
</comment>
<comment type="similarity">
    <text evidence="5">Belongs to the BI1 family.</text>
</comment>
<feature type="transmembrane region" description="Helical" evidence="5">
    <location>
        <begin position="109"/>
        <end position="130"/>
    </location>
</feature>
<keyword evidence="4 5" id="KW-0472">Membrane</keyword>
<feature type="transmembrane region" description="Helical" evidence="5">
    <location>
        <begin position="195"/>
        <end position="212"/>
    </location>
</feature>
<evidence type="ECO:0000256" key="3">
    <source>
        <dbReference type="ARBA" id="ARBA00022989"/>
    </source>
</evidence>
<evidence type="ECO:0000256" key="1">
    <source>
        <dbReference type="ARBA" id="ARBA00004141"/>
    </source>
</evidence>
<dbReference type="EMBL" id="CAJNNW010010538">
    <property type="protein sequence ID" value="CAE8652209.1"/>
    <property type="molecule type" value="Genomic_DNA"/>
</dbReference>
<evidence type="ECO:0000256" key="5">
    <source>
        <dbReference type="RuleBase" id="RU004379"/>
    </source>
</evidence>
<reference evidence="6" key="1">
    <citation type="submission" date="2021-02" db="EMBL/GenBank/DDBJ databases">
        <authorList>
            <person name="Dougan E. K."/>
            <person name="Rhodes N."/>
            <person name="Thang M."/>
            <person name="Chan C."/>
        </authorList>
    </citation>
    <scope>NUCLEOTIDE SEQUENCE</scope>
</reference>
<feature type="transmembrane region" description="Helical" evidence="5">
    <location>
        <begin position="79"/>
        <end position="97"/>
    </location>
</feature>
<accession>A0A813IFV2</accession>
<dbReference type="AlphaFoldDB" id="A0A813IFV2"/>
<dbReference type="GO" id="GO:0016020">
    <property type="term" value="C:membrane"/>
    <property type="evidence" value="ECO:0007669"/>
    <property type="project" value="UniProtKB-SubCell"/>
</dbReference>
<evidence type="ECO:0000313" key="7">
    <source>
        <dbReference type="Proteomes" id="UP000626109"/>
    </source>
</evidence>
<feature type="transmembrane region" description="Helical" evidence="5">
    <location>
        <begin position="36"/>
        <end position="59"/>
    </location>
</feature>
<keyword evidence="2 5" id="KW-0812">Transmembrane</keyword>
<feature type="transmembrane region" description="Helical" evidence="5">
    <location>
        <begin position="136"/>
        <end position="155"/>
    </location>
</feature>
<dbReference type="Proteomes" id="UP000626109">
    <property type="component" value="Unassembled WGS sequence"/>
</dbReference>
<dbReference type="PANTHER" id="PTHR23291">
    <property type="entry name" value="BAX INHIBITOR-RELATED"/>
    <property type="match status" value="1"/>
</dbReference>
<comment type="subcellular location">
    <subcellularLocation>
        <location evidence="1">Membrane</location>
        <topology evidence="1">Multi-pass membrane protein</topology>
    </subcellularLocation>
</comment>
<organism evidence="6 7">
    <name type="scientific">Polarella glacialis</name>
    <name type="common">Dinoflagellate</name>
    <dbReference type="NCBI Taxonomy" id="89957"/>
    <lineage>
        <taxon>Eukaryota</taxon>
        <taxon>Sar</taxon>
        <taxon>Alveolata</taxon>
        <taxon>Dinophyceae</taxon>
        <taxon>Suessiales</taxon>
        <taxon>Suessiaceae</taxon>
        <taxon>Polarella</taxon>
    </lineage>
</organism>
<dbReference type="Pfam" id="PF01027">
    <property type="entry name" value="Bax1-I"/>
    <property type="match status" value="1"/>
</dbReference>